<dbReference type="GO" id="GO:0008270">
    <property type="term" value="F:zinc ion binding"/>
    <property type="evidence" value="ECO:0007669"/>
    <property type="project" value="UniProtKB-KW"/>
</dbReference>
<feature type="compositionally biased region" description="Low complexity" evidence="2">
    <location>
        <begin position="268"/>
        <end position="280"/>
    </location>
</feature>
<keyword evidence="1" id="KW-0862">Zinc</keyword>
<keyword evidence="1" id="KW-0479">Metal-binding</keyword>
<feature type="region of interest" description="Disordered" evidence="2">
    <location>
        <begin position="163"/>
        <end position="187"/>
    </location>
</feature>
<protein>
    <submittedName>
        <fullName evidence="4">Tick transposon</fullName>
    </submittedName>
</protein>
<name>A0A131YHP5_RHIAP</name>
<evidence type="ECO:0000256" key="2">
    <source>
        <dbReference type="SAM" id="MobiDB-lite"/>
    </source>
</evidence>
<evidence type="ECO:0000313" key="4">
    <source>
        <dbReference type="EMBL" id="JAP78804.1"/>
    </source>
</evidence>
<dbReference type="GO" id="GO:0003676">
    <property type="term" value="F:nucleic acid binding"/>
    <property type="evidence" value="ECO:0007669"/>
    <property type="project" value="InterPro"/>
</dbReference>
<sequence>MYIDDMSRLFRRADPNMAEEKKLRHLMRGVKEELFAGLVRNPPRSIAEFRTDATMIEKTLQQRARQYNRDVGVSSVSAVSTTLTSNIDLLQEVLRAVVREELQKMHMAQGTPAIPSLADVVREEVRQAIYQPQPQVLQHAQQEPQPQLSYAQVVRQDLGRTNRTAPTAVMPPTFSPNTPLPMPEARPRKSDVWRTADRRPLCYHCGEAGHLYRACQYRRVGLRGFPVNAPCPRNGERPYEIEEFLSSRHTPQDTQQRESRSAAPMRYRSPSPRTSSNFPRPRSPSPRREN</sequence>
<reference evidence="4" key="1">
    <citation type="journal article" date="2016" name="Ticks Tick Borne Dis.">
        <title>De novo assembly and annotation of the salivary gland transcriptome of Rhipicephalus appendiculatus male and female ticks during blood feeding.</title>
        <authorList>
            <person name="de Castro M.H."/>
            <person name="de Klerk D."/>
            <person name="Pienaar R."/>
            <person name="Latif A.A."/>
            <person name="Rees D.J."/>
            <person name="Mans B.J."/>
        </authorList>
    </citation>
    <scope>NUCLEOTIDE SEQUENCE</scope>
    <source>
        <tissue evidence="4">Salivary glands</tissue>
    </source>
</reference>
<dbReference type="EMBL" id="GEDV01009753">
    <property type="protein sequence ID" value="JAP78804.1"/>
    <property type="molecule type" value="Transcribed_RNA"/>
</dbReference>
<dbReference type="PROSITE" id="PS50158">
    <property type="entry name" value="ZF_CCHC"/>
    <property type="match status" value="1"/>
</dbReference>
<keyword evidence="1" id="KW-0863">Zinc-finger</keyword>
<organism evidence="4">
    <name type="scientific">Rhipicephalus appendiculatus</name>
    <name type="common">Brown ear tick</name>
    <dbReference type="NCBI Taxonomy" id="34631"/>
    <lineage>
        <taxon>Eukaryota</taxon>
        <taxon>Metazoa</taxon>
        <taxon>Ecdysozoa</taxon>
        <taxon>Arthropoda</taxon>
        <taxon>Chelicerata</taxon>
        <taxon>Arachnida</taxon>
        <taxon>Acari</taxon>
        <taxon>Parasitiformes</taxon>
        <taxon>Ixodida</taxon>
        <taxon>Ixodoidea</taxon>
        <taxon>Ixodidae</taxon>
        <taxon>Rhipicephalinae</taxon>
        <taxon>Rhipicephalus</taxon>
        <taxon>Rhipicephalus</taxon>
    </lineage>
</organism>
<evidence type="ECO:0000259" key="3">
    <source>
        <dbReference type="PROSITE" id="PS50158"/>
    </source>
</evidence>
<evidence type="ECO:0000256" key="1">
    <source>
        <dbReference type="PROSITE-ProRule" id="PRU00047"/>
    </source>
</evidence>
<proteinExistence type="predicted"/>
<feature type="domain" description="CCHC-type" evidence="3">
    <location>
        <begin position="202"/>
        <end position="215"/>
    </location>
</feature>
<feature type="region of interest" description="Disordered" evidence="2">
    <location>
        <begin position="245"/>
        <end position="290"/>
    </location>
</feature>
<dbReference type="AlphaFoldDB" id="A0A131YHP5"/>
<dbReference type="InterPro" id="IPR001878">
    <property type="entry name" value="Znf_CCHC"/>
</dbReference>
<accession>A0A131YHP5</accession>